<name>A0A5E4SZN4_9BURK</name>
<organism evidence="2 3">
    <name type="scientific">Pandoraea communis</name>
    <dbReference type="NCBI Taxonomy" id="2508297"/>
    <lineage>
        <taxon>Bacteria</taxon>
        <taxon>Pseudomonadati</taxon>
        <taxon>Pseudomonadota</taxon>
        <taxon>Betaproteobacteria</taxon>
        <taxon>Burkholderiales</taxon>
        <taxon>Burkholderiaceae</taxon>
        <taxon>Pandoraea</taxon>
    </lineage>
</organism>
<dbReference type="SUPFAM" id="SSF51120">
    <property type="entry name" value="beta-Roll"/>
    <property type="match status" value="11"/>
</dbReference>
<sequence length="2067" mass="202039">MDTKQQTASGGHALIVPVTHGQTIDIPVQASAVSRYYVQGVDVVLELKSGERVVLAGAGPEAFDSAHPLQVTFEHGAPTLLKSHLLPSMGQVVVADTVKTLVPQDANKDAANAANAANAAKLAHTEKALAQTQKALESTKQTLAETKQELEQSQKATASAEPTPPATPAIGELLKAGNGNEQGDGSPDEVHLKKFDAQEPPQIVPPAGRTGSPPSDPGSPQVIHVGKVTMNVVLLASTDIVESGNTIYGPYGAPGANKDSSPPAQTAIATVQVPEGKTFIANQSDGGTFTKIMHLTMTGAGVPKSLTLSGVPADWTIPGATRNADGTYTIDLTKFASPNGENQYDIPVTYPMVAVDPNAVIHSSNQLTFTMVVDQGGDLVTVDWVQTVVVKDVTPGSADDGLYVDPHTGESTLVLPAQGIGYNIVAGGNDTIVGGLNDDTIVSGTGGNNIDGNGGVNTVSYASAKASVVVDLGAGTVTGGGVAADTVKHIQKVIGSDFGDTIIGTTDTVGITGGAGNDTIKPGGALNVAIDGGGGVDTLSFEGTTGDVVANLRSGVFSGAGGNGTVVNVENLIGGNGNDTLTGTTNTTSIKGGGGNDTFDPGGATYVVIEGGAGGNNTLSFAGTKGDVTANLKTGVFSGADGNGTVSNVQNLIGGDGSDFLTGTTDTKSMIGGLGDDTFDPGGAINVAINGGGGNNTLSFAGTTSDVIANLKAGEFSGGDGSGTVVNVQNLVGGEGNDRLTGTTGTTSIKGGGGDDTFDPGGATYVVIEGGTGGNNTLSFVGTKGDVTANLKTGEFSGADGNGSVSNVQNLVGGDGNDFLTGTTDTKSMIGGEGDDTFDPGGANNVTIKGGGGNNNTLTFAGATDDVVANLKTGEFSGGDGCGTVVDIQNLIGGNGNDFLTGTNDTRSMIGGEGNDTFDPGGASNVIIDGGGGTNNTLSFEGTSGDVVANLKTGVFSGADGNGSVSNVQNLIGGDGNDTLTGTTNTTSIKGGGGNDTFDPGGATYVVIEGGTGGNNTLSFAGTNGDVTANLKTGTFFGDDGTGEVTNIQNLVGGGGNNFLTGTTDTLSIIGGAGNDVINPGGAGAGHSVYIDGGEGGNNTLSFEGYTDSVTVNLFVGTMSTADTSGIVTHIQRVVGGDGDDNIKGRADTLSIVGGKGNDTINPGGAVNISIDGGEGNNNTLTFAGFNGVTANLSDGTFSGAAGAGTVIHIQNLVGSDGNDVLTGRSDTLSIFGGGGNNTINAGGATHVSINGGTGTNNTLTFAGTTDEVTVNLAAGTFSGNGGGTVTHIQHVIGGDGGNTLTGTTDTLSLVGGAGDDTFNPGTAANVTIDGGVNGTNTLTFADFTGDVVVNLSAGTFTDAYGKGKVDNIQNLVGGSGNDILTGRVDTVSIFGGEGDDTIDPGGAANVIINGGGGTNTLSFASATSGVDVSLKDGTFSGGDGAGSLSNIQNIIGSQFNDTITASDDAPTLIDPGRGNDIIIGSTVTMTTLTYVNSKAAVVVNLNQGSVTGGYGSDTFTNVRGFVGSNYNDTFIGTIADANLNGGGGLNTLSFQGMTDGVTVDLRAGTVTGSFGSETVTNFQNVIGSSGDDTIIAAAGISTLDSGGGNDILAGDAQGGTTLSFAGAGAGSAITIDLSAGSVGGHASGSASGIYGADSFTSLTFSDMVAVVGSGGDDTFKGAGVDGLTLNGGGGVNTLSLEDATSPLTIDLSAGTVIGDFGSETISNFQRVIGGSGDDIINPGGAHGVIIDGGDGIDTLTFAGTTGAVMVDLQAGTFSGGDGDGSVSNIERIIGGNGDDTLIGTTSTVSILGGDGDDTIDPGGATGVVIDGGHGTNTLSLAHATGAVTVSLGADGTPGILSGGDGSGTVTNIQHVVGSGLGDTIDGSGQNVALYLDAGTGDGHATITGGNGNDIINVSHVKGATVNGGKGDDTIIVGADLLAGMQSTPGSNLIDGGVGDNTVTFEQGSFTSGGSFSLSALSDSIKHVNTLDVSSAGASSSFTLTADDINKMAGGGTGDTLTVKAGGASVSVSTVGSQTSAVNLVDGHIVQTVYSGGVQTPDNVVAKLVVV</sequence>
<feature type="compositionally biased region" description="Basic and acidic residues" evidence="1">
    <location>
        <begin position="188"/>
        <end position="197"/>
    </location>
</feature>
<dbReference type="Proteomes" id="UP000383971">
    <property type="component" value="Unassembled WGS sequence"/>
</dbReference>
<dbReference type="Gene3D" id="2.160.20.160">
    <property type="match status" value="1"/>
</dbReference>
<dbReference type="EMBL" id="CABPSE010000002">
    <property type="protein sequence ID" value="VVD79788.1"/>
    <property type="molecule type" value="Genomic_DNA"/>
</dbReference>
<gene>
    <name evidence="2" type="primary">cya_1</name>
    <name evidence="2" type="ORF">PCO31111_01057</name>
</gene>
<accession>A0A5E4SZN4</accession>
<evidence type="ECO:0000313" key="2">
    <source>
        <dbReference type="EMBL" id="VVD79788.1"/>
    </source>
</evidence>
<dbReference type="Gene3D" id="2.150.10.10">
    <property type="entry name" value="Serralysin-like metalloprotease, C-terminal"/>
    <property type="match status" value="10"/>
</dbReference>
<proteinExistence type="predicted"/>
<protein>
    <submittedName>
        <fullName evidence="2">Bifunctional hemolysin/adenylate cyclase</fullName>
    </submittedName>
</protein>
<keyword evidence="3" id="KW-1185">Reference proteome</keyword>
<dbReference type="InterPro" id="IPR011049">
    <property type="entry name" value="Serralysin-like_metalloprot_C"/>
</dbReference>
<evidence type="ECO:0000256" key="1">
    <source>
        <dbReference type="SAM" id="MobiDB-lite"/>
    </source>
</evidence>
<dbReference type="RefSeq" id="WP_150583987.1">
    <property type="nucleotide sequence ID" value="NZ_CABPSE010000002.1"/>
</dbReference>
<feature type="region of interest" description="Disordered" evidence="1">
    <location>
        <begin position="144"/>
        <end position="220"/>
    </location>
</feature>
<evidence type="ECO:0000313" key="3">
    <source>
        <dbReference type="Proteomes" id="UP000383971"/>
    </source>
</evidence>
<feature type="region of interest" description="Disordered" evidence="1">
    <location>
        <begin position="736"/>
        <end position="755"/>
    </location>
</feature>
<reference evidence="2 3" key="1">
    <citation type="submission" date="2019-08" db="EMBL/GenBank/DDBJ databases">
        <authorList>
            <person name="Peeters C."/>
        </authorList>
    </citation>
    <scope>NUCLEOTIDE SEQUENCE [LARGE SCALE GENOMIC DNA]</scope>
    <source>
        <strain evidence="2 3">LMG 31111</strain>
    </source>
</reference>
<dbReference type="PRINTS" id="PR00313">
    <property type="entry name" value="CABNDNGRPT"/>
</dbReference>